<proteinExistence type="inferred from homology"/>
<dbReference type="SUPFAM" id="SSF52507">
    <property type="entry name" value="Homo-oligomeric flavin-containing Cys decarboxylases, HFCD"/>
    <property type="match status" value="1"/>
</dbReference>
<organism evidence="3 4">
    <name type="scientific">Trichobilharzia regenti</name>
    <name type="common">Nasal bird schistosome</name>
    <dbReference type="NCBI Taxonomy" id="157069"/>
    <lineage>
        <taxon>Eukaryota</taxon>
        <taxon>Metazoa</taxon>
        <taxon>Spiralia</taxon>
        <taxon>Lophotrochozoa</taxon>
        <taxon>Platyhelminthes</taxon>
        <taxon>Trematoda</taxon>
        <taxon>Digenea</taxon>
        <taxon>Strigeidida</taxon>
        <taxon>Schistosomatoidea</taxon>
        <taxon>Schistosomatidae</taxon>
        <taxon>Trichobilharzia</taxon>
    </lineage>
</organism>
<dbReference type="WBParaSite" id="TREG1_109880.1">
    <property type="protein sequence ID" value="TREG1_109880.1"/>
    <property type="gene ID" value="TREG1_109880"/>
</dbReference>
<dbReference type="Pfam" id="PF02441">
    <property type="entry name" value="Flavoprotein"/>
    <property type="match status" value="1"/>
</dbReference>
<keyword evidence="1" id="KW-0173">Coenzyme A biosynthesis</keyword>
<dbReference type="AlphaFoldDB" id="A0A183WEZ1"/>
<accession>A0A183WEZ1</accession>
<reference evidence="3" key="1">
    <citation type="submission" date="2022-06" db="EMBL/GenBank/DDBJ databases">
        <authorList>
            <person name="Berger JAMES D."/>
            <person name="Berger JAMES D."/>
        </authorList>
    </citation>
    <scope>NUCLEOTIDE SEQUENCE [LARGE SCALE GENOMIC DNA]</scope>
</reference>
<evidence type="ECO:0000256" key="2">
    <source>
        <dbReference type="ARBA" id="ARBA00038350"/>
    </source>
</evidence>
<name>A0A183WEZ1_TRIRE</name>
<dbReference type="PANTHER" id="PTHR14359:SF6">
    <property type="entry name" value="PHOSPHOPANTOTHENOYLCYSTEINE DECARBOXYLASE"/>
    <property type="match status" value="1"/>
</dbReference>
<dbReference type="Gene3D" id="3.40.50.1950">
    <property type="entry name" value="Flavin prenyltransferase-like"/>
    <property type="match status" value="1"/>
</dbReference>
<dbReference type="OrthoDB" id="1532798at2759"/>
<evidence type="ECO:0000313" key="3">
    <source>
        <dbReference type="Proteomes" id="UP000050795"/>
    </source>
</evidence>
<keyword evidence="3" id="KW-1185">Reference proteome</keyword>
<dbReference type="Proteomes" id="UP000050795">
    <property type="component" value="Unassembled WGS sequence"/>
</dbReference>
<sequence length="213" mass="23941">MNENKIETTKNKKLILGVTGSVAAIKIPNLIEKLQQEGFEIRLVVTKNALNFISVDSLSIPVYTDDNEWSSWKEHGDSVLHIQLRNWADVLLIAPLSANSLAKMSCGLADNLLTTIVRAWWWFPSPLPPSTSNNDDNNSVSTGHYKPVYFAPAMNTAMWHHPFTAEQIERLTEKLHWKCIQPIKKKLFCGDIGIGAMAEVEEIVNCLKSVLEK</sequence>
<evidence type="ECO:0000256" key="1">
    <source>
        <dbReference type="ARBA" id="ARBA00022993"/>
    </source>
</evidence>
<reference evidence="4" key="2">
    <citation type="submission" date="2023-11" db="UniProtKB">
        <authorList>
            <consortium name="WormBaseParasite"/>
        </authorList>
    </citation>
    <scope>IDENTIFICATION</scope>
</reference>
<dbReference type="InterPro" id="IPR003382">
    <property type="entry name" value="Flavoprotein"/>
</dbReference>
<dbReference type="GO" id="GO:0004633">
    <property type="term" value="F:phosphopantothenoylcysteine decarboxylase activity"/>
    <property type="evidence" value="ECO:0007669"/>
    <property type="project" value="TreeGrafter"/>
</dbReference>
<evidence type="ECO:0000313" key="4">
    <source>
        <dbReference type="WBParaSite" id="TREG1_109880.1"/>
    </source>
</evidence>
<dbReference type="InterPro" id="IPR036551">
    <property type="entry name" value="Flavin_trans-like"/>
</dbReference>
<dbReference type="GO" id="GO:0015937">
    <property type="term" value="P:coenzyme A biosynthetic process"/>
    <property type="evidence" value="ECO:0007669"/>
    <property type="project" value="UniProtKB-KW"/>
</dbReference>
<protein>
    <submittedName>
        <fullName evidence="4">Flavoprotein domain-containing protein</fullName>
    </submittedName>
</protein>
<dbReference type="PANTHER" id="PTHR14359">
    <property type="entry name" value="HOMO-OLIGOMERIC FLAVIN CONTAINING CYS DECARBOXYLASE FAMILY"/>
    <property type="match status" value="1"/>
</dbReference>
<dbReference type="GO" id="GO:0071513">
    <property type="term" value="C:phosphopantothenoylcysteine decarboxylase complex"/>
    <property type="evidence" value="ECO:0007669"/>
    <property type="project" value="TreeGrafter"/>
</dbReference>
<dbReference type="GO" id="GO:0010181">
    <property type="term" value="F:FMN binding"/>
    <property type="evidence" value="ECO:0007669"/>
    <property type="project" value="TreeGrafter"/>
</dbReference>
<comment type="similarity">
    <text evidence="2">Belongs to the HFCD (homooligomeric flavin containing Cys decarboxylase) superfamily.</text>
</comment>